<gene>
    <name evidence="2" type="ORF">CASFOL_009886</name>
</gene>
<evidence type="ECO:0000313" key="3">
    <source>
        <dbReference type="Proteomes" id="UP001632038"/>
    </source>
</evidence>
<feature type="domain" description="Bet v I/Major latex protein" evidence="1">
    <location>
        <begin position="2"/>
        <end position="152"/>
    </location>
</feature>
<dbReference type="InterPro" id="IPR000916">
    <property type="entry name" value="Bet_v_I/MLP"/>
</dbReference>
<organism evidence="2 3">
    <name type="scientific">Castilleja foliolosa</name>
    <dbReference type="NCBI Taxonomy" id="1961234"/>
    <lineage>
        <taxon>Eukaryota</taxon>
        <taxon>Viridiplantae</taxon>
        <taxon>Streptophyta</taxon>
        <taxon>Embryophyta</taxon>
        <taxon>Tracheophyta</taxon>
        <taxon>Spermatophyta</taxon>
        <taxon>Magnoliopsida</taxon>
        <taxon>eudicotyledons</taxon>
        <taxon>Gunneridae</taxon>
        <taxon>Pentapetalae</taxon>
        <taxon>asterids</taxon>
        <taxon>lamiids</taxon>
        <taxon>Lamiales</taxon>
        <taxon>Orobanchaceae</taxon>
        <taxon>Pedicularideae</taxon>
        <taxon>Castillejinae</taxon>
        <taxon>Castilleja</taxon>
    </lineage>
</organism>
<dbReference type="InterPro" id="IPR051761">
    <property type="entry name" value="MLP-like_ligand-binding"/>
</dbReference>
<accession>A0ABD3DQZ7</accession>
<keyword evidence="3" id="KW-1185">Reference proteome</keyword>
<evidence type="ECO:0000259" key="1">
    <source>
        <dbReference type="SMART" id="SM01037"/>
    </source>
</evidence>
<dbReference type="EMBL" id="JAVIJP010000013">
    <property type="protein sequence ID" value="KAL3644706.1"/>
    <property type="molecule type" value="Genomic_DNA"/>
</dbReference>
<dbReference type="Proteomes" id="UP001632038">
    <property type="component" value="Unassembled WGS sequence"/>
</dbReference>
<dbReference type="SUPFAM" id="SSF55961">
    <property type="entry name" value="Bet v1-like"/>
    <property type="match status" value="1"/>
</dbReference>
<dbReference type="SMART" id="SM01037">
    <property type="entry name" value="Bet_v_1"/>
    <property type="match status" value="1"/>
</dbReference>
<reference evidence="3" key="1">
    <citation type="journal article" date="2024" name="IScience">
        <title>Strigolactones Initiate the Formation of Haustorium-like Structures in Castilleja.</title>
        <authorList>
            <person name="Buerger M."/>
            <person name="Peterson D."/>
            <person name="Chory J."/>
        </authorList>
    </citation>
    <scope>NUCLEOTIDE SEQUENCE [LARGE SCALE GENOMIC DNA]</scope>
</reference>
<dbReference type="PANTHER" id="PTHR31907">
    <property type="entry name" value="MLP-LIKE PROTEIN 423"/>
    <property type="match status" value="1"/>
</dbReference>
<evidence type="ECO:0000313" key="2">
    <source>
        <dbReference type="EMBL" id="KAL3644706.1"/>
    </source>
</evidence>
<name>A0ABD3DQZ7_9LAMI</name>
<dbReference type="Gene3D" id="3.30.530.20">
    <property type="match status" value="1"/>
</dbReference>
<protein>
    <recommendedName>
        <fullName evidence="1">Bet v I/Major latex protein domain-containing protein</fullName>
    </recommendedName>
</protein>
<dbReference type="CDD" id="cd07816">
    <property type="entry name" value="Bet_v1-like"/>
    <property type="match status" value="1"/>
</dbReference>
<dbReference type="Pfam" id="PF00407">
    <property type="entry name" value="Bet_v_1"/>
    <property type="match status" value="1"/>
</dbReference>
<dbReference type="InterPro" id="IPR023393">
    <property type="entry name" value="START-like_dom_sf"/>
</dbReference>
<sequence length="154" mass="17431">MGLTGKLVSQISIKSDGNALHELYRYNTHKISAICPEKVEKVELLHGQWGSVGSVINWHFIHDGKKMFAKKIVEAIDEKKKSITFNVIEGDFMVAYKSFKITIHVETKGNQVSLVTCTIQYEKKNVVVPDPHSILNLVINVTKDIERHHLLVPN</sequence>
<dbReference type="AlphaFoldDB" id="A0ABD3DQZ7"/>
<comment type="caution">
    <text evidence="2">The sequence shown here is derived from an EMBL/GenBank/DDBJ whole genome shotgun (WGS) entry which is preliminary data.</text>
</comment>
<proteinExistence type="predicted"/>